<dbReference type="NCBIfam" id="NF008112">
    <property type="entry name" value="PRK10859.1"/>
    <property type="match status" value="1"/>
</dbReference>
<evidence type="ECO:0000256" key="6">
    <source>
        <dbReference type="ARBA" id="ARBA00023316"/>
    </source>
</evidence>
<gene>
    <name evidence="8" type="ORF">MNBD_GAMMA24-2564</name>
</gene>
<dbReference type="SMART" id="SM00062">
    <property type="entry name" value="PBPb"/>
    <property type="match status" value="1"/>
</dbReference>
<proteinExistence type="inferred from homology"/>
<feature type="domain" description="Solute-binding protein family 3/N-terminal" evidence="7">
    <location>
        <begin position="34"/>
        <end position="258"/>
    </location>
</feature>
<sequence length="461" mass="52765">MAYFNFKKGLLLFGLGLLASCSSGDRLDGVQKKKILTAVTRNAPTTWYEGREGDAGFEYELAKSFAAYLDVKLKLVTQDSVSGILEMIKQGQADVAAAGLTRTPERENGFLFGPAYQEVTQQVICRRGGAHPKSISELADVDLMVPANSSYVERLQSLKSDYPDIHWREDANLNTESLLEKVWKKELECTIADSNIVAINRRYFPELSVRFNLGKPQSLAWMLPADATRLRDKVNAWYQMISKNGDLAALKEKYYGYIEVFDYVDTRTLTRRIKRLLPKFRPMFEEAGMRYGIDWTLLAAQSYQESHWNPRAKSPTGVRGIMMLTLTTAKEMGIKSRLNAKENIMGGAKYLAQMKKRLPQSIVKHDREWMALAAYNIGFGHMRDAFVLSKRLGKNPDLWTDVSTVLPLLGRRKYYRTLKHGYARGWEPVRYVKRIRDYQDIIVNNLERQEVAEKEQSKQEP</sequence>
<evidence type="ECO:0000256" key="2">
    <source>
        <dbReference type="ARBA" id="ARBA00022729"/>
    </source>
</evidence>
<comment type="subcellular location">
    <subcellularLocation>
        <location evidence="1">Cell outer membrane</location>
        <topology evidence="1">Peripheral membrane protein</topology>
    </subcellularLocation>
</comment>
<dbReference type="InterPro" id="IPR023346">
    <property type="entry name" value="Lysozyme-like_dom_sf"/>
</dbReference>
<dbReference type="HAMAP" id="MF_02016">
    <property type="entry name" value="MltF"/>
    <property type="match status" value="1"/>
</dbReference>
<keyword evidence="4" id="KW-0998">Cell outer membrane</keyword>
<keyword evidence="2" id="KW-0732">Signal</keyword>
<keyword evidence="3" id="KW-0472">Membrane</keyword>
<evidence type="ECO:0000259" key="7">
    <source>
        <dbReference type="SMART" id="SM00062"/>
    </source>
</evidence>
<dbReference type="CDD" id="cd13403">
    <property type="entry name" value="MLTF-like"/>
    <property type="match status" value="1"/>
</dbReference>
<dbReference type="Gene3D" id="1.10.530.10">
    <property type="match status" value="1"/>
</dbReference>
<evidence type="ECO:0000256" key="4">
    <source>
        <dbReference type="ARBA" id="ARBA00023237"/>
    </source>
</evidence>
<dbReference type="Pfam" id="PF01464">
    <property type="entry name" value="SLT"/>
    <property type="match status" value="1"/>
</dbReference>
<dbReference type="GO" id="GO:0016837">
    <property type="term" value="F:carbon-oxygen lyase activity, acting on polysaccharides"/>
    <property type="evidence" value="ECO:0007669"/>
    <property type="project" value="InterPro"/>
</dbReference>
<dbReference type="SUPFAM" id="SSF53955">
    <property type="entry name" value="Lysozyme-like"/>
    <property type="match status" value="1"/>
</dbReference>
<evidence type="ECO:0000256" key="1">
    <source>
        <dbReference type="ARBA" id="ARBA00004339"/>
    </source>
</evidence>
<dbReference type="InterPro" id="IPR001638">
    <property type="entry name" value="Solute-binding_3/MltF_N"/>
</dbReference>
<evidence type="ECO:0000256" key="3">
    <source>
        <dbReference type="ARBA" id="ARBA00023136"/>
    </source>
</evidence>
<dbReference type="InterPro" id="IPR008258">
    <property type="entry name" value="Transglycosylase_SLT_dom_1"/>
</dbReference>
<evidence type="ECO:0000313" key="8">
    <source>
        <dbReference type="EMBL" id="VAX13163.1"/>
    </source>
</evidence>
<evidence type="ECO:0000256" key="5">
    <source>
        <dbReference type="ARBA" id="ARBA00023239"/>
    </source>
</evidence>
<dbReference type="GO" id="GO:0009279">
    <property type="term" value="C:cell outer membrane"/>
    <property type="evidence" value="ECO:0007669"/>
    <property type="project" value="UniProtKB-SubCell"/>
</dbReference>
<dbReference type="PANTHER" id="PTHR35936:SF32">
    <property type="entry name" value="MEMBRANE-BOUND LYTIC MUREIN TRANSGLYCOSYLASE F"/>
    <property type="match status" value="1"/>
</dbReference>
<dbReference type="PROSITE" id="PS51257">
    <property type="entry name" value="PROKAR_LIPOPROTEIN"/>
    <property type="match status" value="1"/>
</dbReference>
<dbReference type="Gene3D" id="3.40.190.10">
    <property type="entry name" value="Periplasmic binding protein-like II"/>
    <property type="match status" value="2"/>
</dbReference>
<dbReference type="AlphaFoldDB" id="A0A3B1BLV4"/>
<dbReference type="SUPFAM" id="SSF53850">
    <property type="entry name" value="Periplasmic binding protein-like II"/>
    <property type="match status" value="1"/>
</dbReference>
<name>A0A3B1BLV4_9ZZZZ</name>
<accession>A0A3B1BLV4</accession>
<dbReference type="InterPro" id="IPR023703">
    <property type="entry name" value="MltF"/>
</dbReference>
<dbReference type="EMBL" id="UOFZ01000103">
    <property type="protein sequence ID" value="VAX13163.1"/>
    <property type="molecule type" value="Genomic_DNA"/>
</dbReference>
<dbReference type="Pfam" id="PF00497">
    <property type="entry name" value="SBP_bac_3"/>
    <property type="match status" value="1"/>
</dbReference>
<protein>
    <submittedName>
        <fullName evidence="8">Membrane-bound lytic murein transglycosylase F</fullName>
    </submittedName>
</protein>
<keyword evidence="5" id="KW-0456">Lyase</keyword>
<dbReference type="CDD" id="cd01009">
    <property type="entry name" value="PBP2_YfhD_N"/>
    <property type="match status" value="1"/>
</dbReference>
<reference evidence="8" key="1">
    <citation type="submission" date="2018-06" db="EMBL/GenBank/DDBJ databases">
        <authorList>
            <person name="Zhirakovskaya E."/>
        </authorList>
    </citation>
    <scope>NUCLEOTIDE SEQUENCE</scope>
</reference>
<dbReference type="GO" id="GO:0071555">
    <property type="term" value="P:cell wall organization"/>
    <property type="evidence" value="ECO:0007669"/>
    <property type="project" value="UniProtKB-KW"/>
</dbReference>
<keyword evidence="6" id="KW-0961">Cell wall biogenesis/degradation</keyword>
<dbReference type="PANTHER" id="PTHR35936">
    <property type="entry name" value="MEMBRANE-BOUND LYTIC MUREIN TRANSGLYCOSYLASE F"/>
    <property type="match status" value="1"/>
</dbReference>
<organism evidence="8">
    <name type="scientific">hydrothermal vent metagenome</name>
    <dbReference type="NCBI Taxonomy" id="652676"/>
    <lineage>
        <taxon>unclassified sequences</taxon>
        <taxon>metagenomes</taxon>
        <taxon>ecological metagenomes</taxon>
    </lineage>
</organism>